<evidence type="ECO:0000313" key="1">
    <source>
        <dbReference type="EMBL" id="KAH7917548.1"/>
    </source>
</evidence>
<sequence length="197" mass="21592">MHVSVVDDGFARWMSIRVKTRLAHADEQVVNQVLRSLSWNALAAVLGHAPCISCPRDVWFPVQCFASFGTYILLKERAPHSPIAIYANKKIQGGLTTPRCARVVPSMSEPKAVEPSESANARPKAREWGALADTSASTLSSATLPMFKDTRMVRRGSVRLLYWTSMRRQGRTLNSDSEFCVGNAGTVEATTLTPEAA</sequence>
<comment type="caution">
    <text evidence="1">The sequence shown here is derived from an EMBL/GenBank/DDBJ whole genome shotgun (WGS) entry which is preliminary data.</text>
</comment>
<organism evidence="1 2">
    <name type="scientific">Leucogyrophana mollusca</name>
    <dbReference type="NCBI Taxonomy" id="85980"/>
    <lineage>
        <taxon>Eukaryota</taxon>
        <taxon>Fungi</taxon>
        <taxon>Dikarya</taxon>
        <taxon>Basidiomycota</taxon>
        <taxon>Agaricomycotina</taxon>
        <taxon>Agaricomycetes</taxon>
        <taxon>Agaricomycetidae</taxon>
        <taxon>Boletales</taxon>
        <taxon>Boletales incertae sedis</taxon>
        <taxon>Leucogyrophana</taxon>
    </lineage>
</organism>
<proteinExistence type="predicted"/>
<evidence type="ECO:0000313" key="2">
    <source>
        <dbReference type="Proteomes" id="UP000790709"/>
    </source>
</evidence>
<accession>A0ACB8AYA7</accession>
<name>A0ACB8AYA7_9AGAM</name>
<reference evidence="1" key="1">
    <citation type="journal article" date="2021" name="New Phytol.">
        <title>Evolutionary innovations through gain and loss of genes in the ectomycorrhizal Boletales.</title>
        <authorList>
            <person name="Wu G."/>
            <person name="Miyauchi S."/>
            <person name="Morin E."/>
            <person name="Kuo A."/>
            <person name="Drula E."/>
            <person name="Varga T."/>
            <person name="Kohler A."/>
            <person name="Feng B."/>
            <person name="Cao Y."/>
            <person name="Lipzen A."/>
            <person name="Daum C."/>
            <person name="Hundley H."/>
            <person name="Pangilinan J."/>
            <person name="Johnson J."/>
            <person name="Barry K."/>
            <person name="LaButti K."/>
            <person name="Ng V."/>
            <person name="Ahrendt S."/>
            <person name="Min B."/>
            <person name="Choi I.G."/>
            <person name="Park H."/>
            <person name="Plett J.M."/>
            <person name="Magnuson J."/>
            <person name="Spatafora J.W."/>
            <person name="Nagy L.G."/>
            <person name="Henrissat B."/>
            <person name="Grigoriev I.V."/>
            <person name="Yang Z.L."/>
            <person name="Xu J."/>
            <person name="Martin F.M."/>
        </authorList>
    </citation>
    <scope>NUCLEOTIDE SEQUENCE</scope>
    <source>
        <strain evidence="1">KUC20120723A-06</strain>
    </source>
</reference>
<keyword evidence="2" id="KW-1185">Reference proteome</keyword>
<gene>
    <name evidence="1" type="ORF">BV22DRAFT_1042310</name>
</gene>
<dbReference type="EMBL" id="MU267019">
    <property type="protein sequence ID" value="KAH7917548.1"/>
    <property type="molecule type" value="Genomic_DNA"/>
</dbReference>
<dbReference type="Proteomes" id="UP000790709">
    <property type="component" value="Unassembled WGS sequence"/>
</dbReference>
<protein>
    <submittedName>
        <fullName evidence="1">Uncharacterized protein</fullName>
    </submittedName>
</protein>